<dbReference type="AlphaFoldDB" id="N9JZ64"/>
<dbReference type="Proteomes" id="UP000013021">
    <property type="component" value="Unassembled WGS sequence"/>
</dbReference>
<evidence type="ECO:0000313" key="1">
    <source>
        <dbReference type="EMBL" id="ENW76968.1"/>
    </source>
</evidence>
<dbReference type="PATRIC" id="fig|1217629.3.peg.539"/>
<reference evidence="1 2" key="1">
    <citation type="submission" date="2013-02" db="EMBL/GenBank/DDBJ databases">
        <title>The Genome Sequence of Acinetobacter baumannii NIPH 80.</title>
        <authorList>
            <consortium name="The Broad Institute Genome Sequencing Platform"/>
            <consortium name="The Broad Institute Genome Sequencing Center for Infectious Disease"/>
            <person name="Cerqueira G."/>
            <person name="Feldgarden M."/>
            <person name="Courvalin P."/>
            <person name="Perichon B."/>
            <person name="Grillot-Courvalin C."/>
            <person name="Clermont D."/>
            <person name="Rocha E."/>
            <person name="Yoon E.-J."/>
            <person name="Nemec A."/>
            <person name="Walker B."/>
            <person name="Young S.K."/>
            <person name="Zeng Q."/>
            <person name="Gargeya S."/>
            <person name="Fitzgerald M."/>
            <person name="Haas B."/>
            <person name="Abouelleil A."/>
            <person name="Alvarado L."/>
            <person name="Arachchi H.M."/>
            <person name="Berlin A.M."/>
            <person name="Chapman S.B."/>
            <person name="Dewar J."/>
            <person name="Goldberg J."/>
            <person name="Griggs A."/>
            <person name="Gujja S."/>
            <person name="Hansen M."/>
            <person name="Howarth C."/>
            <person name="Imamovic A."/>
            <person name="Larimer J."/>
            <person name="McCowan C."/>
            <person name="Murphy C."/>
            <person name="Neiman D."/>
            <person name="Pearson M."/>
            <person name="Priest M."/>
            <person name="Roberts A."/>
            <person name="Saif S."/>
            <person name="Shea T."/>
            <person name="Sisk P."/>
            <person name="Sykes S."/>
            <person name="Wortman J."/>
            <person name="Nusbaum C."/>
            <person name="Birren B."/>
        </authorList>
    </citation>
    <scope>NUCLEOTIDE SEQUENCE [LARGE SCALE GENOMIC DNA]</scope>
    <source>
        <strain evidence="1 2">NIPH 80</strain>
    </source>
</reference>
<name>N9JZ64_ACIBA</name>
<comment type="caution">
    <text evidence="1">The sequence shown here is derived from an EMBL/GenBank/DDBJ whole genome shotgun (WGS) entry which is preliminary data.</text>
</comment>
<dbReference type="HOGENOM" id="CLU_156639_0_0_6"/>
<dbReference type="EMBL" id="APRE01000010">
    <property type="protein sequence ID" value="ENW76968.1"/>
    <property type="molecule type" value="Genomic_DNA"/>
</dbReference>
<gene>
    <name evidence="1" type="ORF">F913_00564</name>
</gene>
<proteinExistence type="predicted"/>
<sequence>MCGLCGLIGEEAEWSDGLHSSLPKRRNRLRRILFINHVIKPYRLNITDFQGVNYLVETLTGKQSIANGLNNLWDEIEKLTGREIDVLDPLILNHLELSN</sequence>
<accession>N9JZ64</accession>
<protein>
    <submittedName>
        <fullName evidence="1">Uncharacterized protein</fullName>
    </submittedName>
</protein>
<organism evidence="1 2">
    <name type="scientific">Acinetobacter baumannii NIPH 80</name>
    <dbReference type="NCBI Taxonomy" id="1217629"/>
    <lineage>
        <taxon>Bacteria</taxon>
        <taxon>Pseudomonadati</taxon>
        <taxon>Pseudomonadota</taxon>
        <taxon>Gammaproteobacteria</taxon>
        <taxon>Moraxellales</taxon>
        <taxon>Moraxellaceae</taxon>
        <taxon>Acinetobacter</taxon>
        <taxon>Acinetobacter calcoaceticus/baumannii complex</taxon>
    </lineage>
</organism>
<dbReference type="RefSeq" id="WP_005137512.1">
    <property type="nucleotide sequence ID" value="NZ_KB849943.1"/>
</dbReference>
<evidence type="ECO:0000313" key="2">
    <source>
        <dbReference type="Proteomes" id="UP000013021"/>
    </source>
</evidence>